<dbReference type="InterPro" id="IPR001128">
    <property type="entry name" value="Cyt_P450"/>
</dbReference>
<dbReference type="InterPro" id="IPR036396">
    <property type="entry name" value="Cyt_P450_sf"/>
</dbReference>
<reference evidence="4 5" key="1">
    <citation type="journal article" date="2019" name="Int. J. Syst. Evol. Microbiol.">
        <title>The Global Catalogue of Microorganisms (GCM) 10K type strain sequencing project: providing services to taxonomists for standard genome sequencing and annotation.</title>
        <authorList>
            <consortium name="The Broad Institute Genomics Platform"/>
            <consortium name="The Broad Institute Genome Sequencing Center for Infectious Disease"/>
            <person name="Wu L."/>
            <person name="Ma J."/>
        </authorList>
    </citation>
    <scope>NUCLEOTIDE SEQUENCE [LARGE SCALE GENOMIC DNA]</scope>
    <source>
        <strain evidence="4 5">JCM 4542</strain>
    </source>
</reference>
<dbReference type="Gene3D" id="1.10.630.10">
    <property type="entry name" value="Cytochrome P450"/>
    <property type="match status" value="1"/>
</dbReference>
<keyword evidence="5" id="KW-1185">Reference proteome</keyword>
<proteinExistence type="inferred from homology"/>
<evidence type="ECO:0000256" key="1">
    <source>
        <dbReference type="ARBA" id="ARBA00010617"/>
    </source>
</evidence>
<accession>A0ABN3TN70</accession>
<dbReference type="PANTHER" id="PTHR46696:SF1">
    <property type="entry name" value="CYTOCHROME P450 YJIB-RELATED"/>
    <property type="match status" value="1"/>
</dbReference>
<protein>
    <submittedName>
        <fullName evidence="4">Cytochrome P450</fullName>
    </submittedName>
</protein>
<sequence>MLHTDLLGPLPELLNTGDTGDTAAPTRVRTPTGDDMWLVSDYALARTVLTDPRFSRAAAAAPHAPRLNTASPSPSSIMSMDGHDHARLRRVTAAAFTTGRVARLAPMVQKVSDGLLADMARQGPPADLVAAFAAPLPVAVLGTLLGVPPADRPVFDASVEVLFDITASSDEHKARHRLLLVDYMAALIDHKRSRTDDDLLTELIRAHDDGVLSRAELVSLGLALLTAGYETTVGQIALAALAVLQGVLPASALTDPALAEDTVEELLRTTPSTPLSFPRVATEDVELAGVVVRAGEGVVVSLLHGNRDATVFAEPDEIRPGRTAPHLAFGHGIHRCLGAPLARLQIRTALAGLFTRFPALAPGEAVVWKDGLVTRGLARLVVTW</sequence>
<evidence type="ECO:0000313" key="5">
    <source>
        <dbReference type="Proteomes" id="UP001500886"/>
    </source>
</evidence>
<dbReference type="PANTHER" id="PTHR46696">
    <property type="entry name" value="P450, PUTATIVE (EUROFUNG)-RELATED"/>
    <property type="match status" value="1"/>
</dbReference>
<keyword evidence="2" id="KW-0408">Iron</keyword>
<dbReference type="Pfam" id="PF00067">
    <property type="entry name" value="p450"/>
    <property type="match status" value="1"/>
</dbReference>
<comment type="similarity">
    <text evidence="1 2">Belongs to the cytochrome P450 family.</text>
</comment>
<comment type="caution">
    <text evidence="4">The sequence shown here is derived from an EMBL/GenBank/DDBJ whole genome shotgun (WGS) entry which is preliminary data.</text>
</comment>
<feature type="region of interest" description="Disordered" evidence="3">
    <location>
        <begin position="1"/>
        <end position="29"/>
    </location>
</feature>
<dbReference type="PRINTS" id="PR00385">
    <property type="entry name" value="P450"/>
</dbReference>
<dbReference type="InterPro" id="IPR017972">
    <property type="entry name" value="Cyt_P450_CS"/>
</dbReference>
<dbReference type="EMBL" id="BAAASL010000005">
    <property type="protein sequence ID" value="GAA2712197.1"/>
    <property type="molecule type" value="Genomic_DNA"/>
</dbReference>
<dbReference type="RefSeq" id="WP_344434053.1">
    <property type="nucleotide sequence ID" value="NZ_BAAASL010000005.1"/>
</dbReference>
<keyword evidence="2" id="KW-0479">Metal-binding</keyword>
<evidence type="ECO:0000256" key="2">
    <source>
        <dbReference type="RuleBase" id="RU000461"/>
    </source>
</evidence>
<keyword evidence="2" id="KW-0560">Oxidoreductase</keyword>
<keyword evidence="2" id="KW-0349">Heme</keyword>
<feature type="region of interest" description="Disordered" evidence="3">
    <location>
        <begin position="57"/>
        <end position="76"/>
    </location>
</feature>
<dbReference type="PROSITE" id="PS00086">
    <property type="entry name" value="CYTOCHROME_P450"/>
    <property type="match status" value="1"/>
</dbReference>
<evidence type="ECO:0000256" key="3">
    <source>
        <dbReference type="SAM" id="MobiDB-lite"/>
    </source>
</evidence>
<organism evidence="4 5">
    <name type="scientific">Streptomyces luteosporeus</name>
    <dbReference type="NCBI Taxonomy" id="173856"/>
    <lineage>
        <taxon>Bacteria</taxon>
        <taxon>Bacillati</taxon>
        <taxon>Actinomycetota</taxon>
        <taxon>Actinomycetes</taxon>
        <taxon>Kitasatosporales</taxon>
        <taxon>Streptomycetaceae</taxon>
        <taxon>Streptomyces</taxon>
    </lineage>
</organism>
<dbReference type="SUPFAM" id="SSF48264">
    <property type="entry name" value="Cytochrome P450"/>
    <property type="match status" value="1"/>
</dbReference>
<dbReference type="PRINTS" id="PR00359">
    <property type="entry name" value="BP450"/>
</dbReference>
<dbReference type="InterPro" id="IPR002397">
    <property type="entry name" value="Cyt_P450_B"/>
</dbReference>
<name>A0ABN3TN70_9ACTN</name>
<dbReference type="CDD" id="cd11031">
    <property type="entry name" value="Cyp158A-like"/>
    <property type="match status" value="1"/>
</dbReference>
<evidence type="ECO:0000313" key="4">
    <source>
        <dbReference type="EMBL" id="GAA2712197.1"/>
    </source>
</evidence>
<keyword evidence="2" id="KW-0503">Monooxygenase</keyword>
<dbReference type="Proteomes" id="UP001500886">
    <property type="component" value="Unassembled WGS sequence"/>
</dbReference>
<gene>
    <name evidence="4" type="ORF">GCM10010315_15320</name>
</gene>